<gene>
    <name evidence="3" type="primary">nad4L</name>
    <name evidence="2" type="synonym">ymf58</name>
</gene>
<feature type="transmembrane region" description="Helical" evidence="1">
    <location>
        <begin position="6"/>
        <end position="22"/>
    </location>
</feature>
<feature type="transmembrane region" description="Helical" evidence="1">
    <location>
        <begin position="57"/>
        <end position="81"/>
    </location>
</feature>
<keyword evidence="1" id="KW-0472">Membrane</keyword>
<dbReference type="AlphaFoldDB" id="A0A650DE66"/>
<protein>
    <submittedName>
        <fullName evidence="3">NADH dehydrogenase subunit 4L</fullName>
    </submittedName>
    <submittedName>
        <fullName evidence="2">Ymf58</fullName>
    </submittedName>
</protein>
<organism evidence="3">
    <name type="scientific">Tetrahymena rostrata</name>
    <dbReference type="NCBI Taxonomy" id="5909"/>
    <lineage>
        <taxon>Eukaryota</taxon>
        <taxon>Sar</taxon>
        <taxon>Alveolata</taxon>
        <taxon>Ciliophora</taxon>
        <taxon>Intramacronucleata</taxon>
        <taxon>Oligohymenophorea</taxon>
        <taxon>Hymenostomatida</taxon>
        <taxon>Tetrahymenina</taxon>
        <taxon>Tetrahymenidae</taxon>
        <taxon>Tetrahymena</taxon>
    </lineage>
</organism>
<reference evidence="2" key="1">
    <citation type="submission" date="2018-01" db="EMBL/GenBank/DDBJ databases">
        <title>Mitochondrial genome sequences of Tetrahymena rostrata.</title>
        <authorList>
            <person name="Billman-Jacobe H."/>
            <person name="Young N."/>
        </authorList>
    </citation>
    <scope>NUCLEOTIDE SEQUENCE</scope>
    <source>
        <strain evidence="2">TRAUS</strain>
    </source>
</reference>
<feature type="transmembrane region" description="Helical" evidence="1">
    <location>
        <begin position="29"/>
        <end position="51"/>
    </location>
</feature>
<geneLocation type="mitochondrion" evidence="3"/>
<evidence type="ECO:0000313" key="2">
    <source>
        <dbReference type="EMBL" id="QBI37897.1"/>
    </source>
</evidence>
<sequence>MLTWLSFWSIIFWLVLILISLKPKNFISILFISELTWLVLYTLSVLLGSIYCDITLLSTSFFILGVAGLEFSLGILISILYKNLNESLNIDANNKNNNQSVLDKSFQSPIEKINWN</sequence>
<name>A0A650DE66_TETRO</name>
<dbReference type="Gene3D" id="1.10.287.3510">
    <property type="match status" value="1"/>
</dbReference>
<proteinExistence type="predicted"/>
<evidence type="ECO:0000256" key="1">
    <source>
        <dbReference type="SAM" id="Phobius"/>
    </source>
</evidence>
<keyword evidence="3" id="KW-0496">Mitochondrion</keyword>
<keyword evidence="1" id="KW-1133">Transmembrane helix</keyword>
<dbReference type="EMBL" id="MG744346">
    <property type="protein sequence ID" value="QBI37897.1"/>
    <property type="molecule type" value="Genomic_DNA"/>
</dbReference>
<reference evidence="3" key="2">
    <citation type="submission" date="2019-06" db="EMBL/GenBank/DDBJ databases">
        <title>Mitochondrial genome of Tetrahymena rostrata TRAUS.</title>
        <authorList>
            <person name="Watt A.E."/>
            <person name="Billman-Jacobe H."/>
            <person name="Young N.D."/>
        </authorList>
    </citation>
    <scope>NUCLEOTIDE SEQUENCE</scope>
    <source>
        <strain evidence="3">TRAUS</strain>
    </source>
</reference>
<accession>A0A650DE66</accession>
<keyword evidence="1" id="KW-0812">Transmembrane</keyword>
<dbReference type="EMBL" id="MN025427">
    <property type="protein sequence ID" value="QGS65275.1"/>
    <property type="molecule type" value="Genomic_DNA"/>
</dbReference>
<evidence type="ECO:0000313" key="3">
    <source>
        <dbReference type="EMBL" id="QGS65275.1"/>
    </source>
</evidence>